<proteinExistence type="predicted"/>
<dbReference type="OrthoDB" id="6594036at2759"/>
<dbReference type="Gene3D" id="3.30.420.10">
    <property type="entry name" value="Ribonuclease H-like superfamily/Ribonuclease H"/>
    <property type="match status" value="1"/>
</dbReference>
<dbReference type="PANTHER" id="PTHR46060">
    <property type="entry name" value="MARINER MOS1 TRANSPOSASE-LIKE PROTEIN"/>
    <property type="match status" value="1"/>
</dbReference>
<evidence type="ECO:0000313" key="1">
    <source>
        <dbReference type="EMBL" id="KAF0765656.1"/>
    </source>
</evidence>
<gene>
    <name evidence="1" type="ORF">FWK35_00010022</name>
</gene>
<dbReference type="PANTHER" id="PTHR46060:SF1">
    <property type="entry name" value="MARINER MOS1 TRANSPOSASE-LIKE PROTEIN"/>
    <property type="match status" value="1"/>
</dbReference>
<organism evidence="1 2">
    <name type="scientific">Aphis craccivora</name>
    <name type="common">Cowpea aphid</name>
    <dbReference type="NCBI Taxonomy" id="307492"/>
    <lineage>
        <taxon>Eukaryota</taxon>
        <taxon>Metazoa</taxon>
        <taxon>Ecdysozoa</taxon>
        <taxon>Arthropoda</taxon>
        <taxon>Hexapoda</taxon>
        <taxon>Insecta</taxon>
        <taxon>Pterygota</taxon>
        <taxon>Neoptera</taxon>
        <taxon>Paraneoptera</taxon>
        <taxon>Hemiptera</taxon>
        <taxon>Sternorrhyncha</taxon>
        <taxon>Aphidomorpha</taxon>
        <taxon>Aphidoidea</taxon>
        <taxon>Aphididae</taxon>
        <taxon>Aphidini</taxon>
        <taxon>Aphis</taxon>
        <taxon>Aphis</taxon>
    </lineage>
</organism>
<protein>
    <submittedName>
        <fullName evidence="1">Protein GVQW3-like</fullName>
    </submittedName>
</protein>
<evidence type="ECO:0000313" key="2">
    <source>
        <dbReference type="Proteomes" id="UP000478052"/>
    </source>
</evidence>
<name>A0A6G0Z4M9_APHCR</name>
<sequence>MISQLFLNPPYSPDLAPCDFFLFPKIKMALKGKRFQDVDEVKQNATEQLQGVSKNDFHRCFQKWQERWRTCMDSEEAYFEGD</sequence>
<dbReference type="GO" id="GO:0003676">
    <property type="term" value="F:nucleic acid binding"/>
    <property type="evidence" value="ECO:0007669"/>
    <property type="project" value="InterPro"/>
</dbReference>
<dbReference type="AlphaFoldDB" id="A0A6G0Z4M9"/>
<keyword evidence="2" id="KW-1185">Reference proteome</keyword>
<dbReference type="InterPro" id="IPR052709">
    <property type="entry name" value="Transposase-MT_Hybrid"/>
</dbReference>
<accession>A0A6G0Z4M9</accession>
<dbReference type="Proteomes" id="UP000478052">
    <property type="component" value="Unassembled WGS sequence"/>
</dbReference>
<dbReference type="EMBL" id="VUJU01001353">
    <property type="protein sequence ID" value="KAF0765656.1"/>
    <property type="molecule type" value="Genomic_DNA"/>
</dbReference>
<reference evidence="1 2" key="1">
    <citation type="submission" date="2019-08" db="EMBL/GenBank/DDBJ databases">
        <title>Whole genome of Aphis craccivora.</title>
        <authorList>
            <person name="Voronova N.V."/>
            <person name="Shulinski R.S."/>
            <person name="Bandarenka Y.V."/>
            <person name="Zhorov D.G."/>
            <person name="Warner D."/>
        </authorList>
    </citation>
    <scope>NUCLEOTIDE SEQUENCE [LARGE SCALE GENOMIC DNA]</scope>
    <source>
        <strain evidence="1">180601</strain>
        <tissue evidence="1">Whole Body</tissue>
    </source>
</reference>
<dbReference type="InterPro" id="IPR036397">
    <property type="entry name" value="RNaseH_sf"/>
</dbReference>
<comment type="caution">
    <text evidence="1">The sequence shown here is derived from an EMBL/GenBank/DDBJ whole genome shotgun (WGS) entry which is preliminary data.</text>
</comment>